<keyword evidence="2" id="KW-0732">Signal</keyword>
<evidence type="ECO:0000256" key="1">
    <source>
        <dbReference type="SAM" id="MobiDB-lite"/>
    </source>
</evidence>
<evidence type="ECO:0000313" key="3">
    <source>
        <dbReference type="EMBL" id="MBB6251756.1"/>
    </source>
</evidence>
<keyword evidence="4" id="KW-1185">Reference proteome</keyword>
<name>A0A7X0AYN7_9PROT</name>
<dbReference type="Pfam" id="PF10048">
    <property type="entry name" value="DUF2282"/>
    <property type="match status" value="1"/>
</dbReference>
<organism evidence="3 4">
    <name type="scientific">Nitrospirillum iridis</name>
    <dbReference type="NCBI Taxonomy" id="765888"/>
    <lineage>
        <taxon>Bacteria</taxon>
        <taxon>Pseudomonadati</taxon>
        <taxon>Pseudomonadota</taxon>
        <taxon>Alphaproteobacteria</taxon>
        <taxon>Rhodospirillales</taxon>
        <taxon>Azospirillaceae</taxon>
        <taxon>Nitrospirillum</taxon>
    </lineage>
</organism>
<dbReference type="AlphaFoldDB" id="A0A7X0AYN7"/>
<feature type="compositionally biased region" description="Polar residues" evidence="1">
    <location>
        <begin position="1"/>
        <end position="15"/>
    </location>
</feature>
<dbReference type="Proteomes" id="UP000539175">
    <property type="component" value="Unassembled WGS sequence"/>
</dbReference>
<proteinExistence type="predicted"/>
<protein>
    <submittedName>
        <fullName evidence="3">Putative membrane protein</fullName>
    </submittedName>
</protein>
<sequence length="114" mass="11257">MSQFRAPSPVRQTASADVPATPQTAVTVAAALAGALALAAFAGPAHAQATEKCYGVSKAGQNSCANAAGTHSCAGQSTKNYDGQDWKAVKAGTCAEMGGKTAPFNGTGTPKDGK</sequence>
<evidence type="ECO:0000313" key="4">
    <source>
        <dbReference type="Proteomes" id="UP000539175"/>
    </source>
</evidence>
<reference evidence="3 4" key="1">
    <citation type="submission" date="2020-08" db="EMBL/GenBank/DDBJ databases">
        <title>Genomic Encyclopedia of Type Strains, Phase IV (KMG-IV): sequencing the most valuable type-strain genomes for metagenomic binning, comparative biology and taxonomic classification.</title>
        <authorList>
            <person name="Goeker M."/>
        </authorList>
    </citation>
    <scope>NUCLEOTIDE SEQUENCE [LARGE SCALE GENOMIC DNA]</scope>
    <source>
        <strain evidence="3 4">DSM 22198</strain>
    </source>
</reference>
<dbReference type="EMBL" id="JACIIZ010000005">
    <property type="protein sequence ID" value="MBB6251756.1"/>
    <property type="molecule type" value="Genomic_DNA"/>
</dbReference>
<gene>
    <name evidence="3" type="ORF">FHS74_002307</name>
</gene>
<dbReference type="RefSeq" id="WP_184800453.1">
    <property type="nucleotide sequence ID" value="NZ_JACIIZ010000005.1"/>
</dbReference>
<accession>A0A7X0AYN7</accession>
<feature type="signal peptide" evidence="2">
    <location>
        <begin position="1"/>
        <end position="47"/>
    </location>
</feature>
<comment type="caution">
    <text evidence="3">The sequence shown here is derived from an EMBL/GenBank/DDBJ whole genome shotgun (WGS) entry which is preliminary data.</text>
</comment>
<feature type="chain" id="PRO_5031094672" evidence="2">
    <location>
        <begin position="48"/>
        <end position="114"/>
    </location>
</feature>
<dbReference type="InterPro" id="IPR018740">
    <property type="entry name" value="DUF2282_membr"/>
</dbReference>
<feature type="region of interest" description="Disordered" evidence="1">
    <location>
        <begin position="1"/>
        <end position="21"/>
    </location>
</feature>
<evidence type="ECO:0000256" key="2">
    <source>
        <dbReference type="SAM" id="SignalP"/>
    </source>
</evidence>